<feature type="domain" description="CCA-adding enzyme C-terminal" evidence="12">
    <location>
        <begin position="380"/>
        <end position="442"/>
    </location>
</feature>
<dbReference type="Pfam" id="PF01743">
    <property type="entry name" value="PolyA_pol"/>
    <property type="match status" value="1"/>
</dbReference>
<dbReference type="EMBL" id="CP091430">
    <property type="protein sequence ID" value="UVI32425.1"/>
    <property type="molecule type" value="Genomic_DNA"/>
</dbReference>
<evidence type="ECO:0000259" key="10">
    <source>
        <dbReference type="Pfam" id="PF01743"/>
    </source>
</evidence>
<evidence type="ECO:0000259" key="11">
    <source>
        <dbReference type="Pfam" id="PF12627"/>
    </source>
</evidence>
<keyword evidence="7" id="KW-0460">Magnesium</keyword>
<evidence type="ECO:0000256" key="9">
    <source>
        <dbReference type="RuleBase" id="RU003953"/>
    </source>
</evidence>
<feature type="domain" description="tRNA nucleotidyltransferase/poly(A) polymerase RNA and SrmB- binding" evidence="11">
    <location>
        <begin position="172"/>
        <end position="225"/>
    </location>
</feature>
<keyword evidence="2 9" id="KW-0808">Transferase</keyword>
<dbReference type="Proteomes" id="UP001057877">
    <property type="component" value="Chromosome"/>
</dbReference>
<evidence type="ECO:0000256" key="1">
    <source>
        <dbReference type="ARBA" id="ARBA00001946"/>
    </source>
</evidence>
<name>A0ABY5SIC6_9BACL</name>
<sequence>MRWNKALQDALPVLRLLNEQGHEAVFVGGCVRDTVMGRELKDVDIATSAEPQQVMAIFPRHVPTGLKHGTITVMTDQSVYEVTTFRKESAYEQFRRPSEVQFVTDLEADLLRRDFTINAMAMRADGTLVDPFGGKDDLRQGVLRCVGEADARFQEDALRMVRAIRFAAEFQLQIELQTWQALKRHRMLLKHVAMERVGAEADKMMSGSHPERAAALFAASGLLGHTKVLLPQALLQLGAEDGSGEGALLSKPRGELVMALDELVQLKDADTRWTSLCLAVGMNPDDAWQLADALKFSNVRKSAIAAAVRIGNLMEPAIHRYLKQECSEEELRHEWLDAIIQEGRKDAGRWLTAVRTIPLLLAPPNDQPFDLVKAAPVADKLEQWLAAIPITAIRELAIGGKDVVRLLQKPEGPWVGQLLQQLLRAVVHRQVDNDRDSLLAFLKERPIDNGSEMEKT</sequence>
<dbReference type="InterPro" id="IPR050264">
    <property type="entry name" value="Bact_CCA-adding_enz_type3_sf"/>
</dbReference>
<dbReference type="NCBIfam" id="NF009814">
    <property type="entry name" value="PRK13299.1"/>
    <property type="match status" value="1"/>
</dbReference>
<dbReference type="InterPro" id="IPR032828">
    <property type="entry name" value="PolyA_RNA-bd"/>
</dbReference>
<keyword evidence="8 9" id="KW-0694">RNA-binding</keyword>
<keyword evidence="14" id="KW-1185">Reference proteome</keyword>
<keyword evidence="4 13" id="KW-0548">Nucleotidyltransferase</keyword>
<dbReference type="PANTHER" id="PTHR46173:SF1">
    <property type="entry name" value="CCA TRNA NUCLEOTIDYLTRANSFERASE 1, MITOCHONDRIAL"/>
    <property type="match status" value="1"/>
</dbReference>
<dbReference type="Gene3D" id="3.30.460.10">
    <property type="entry name" value="Beta Polymerase, domain 2"/>
    <property type="match status" value="1"/>
</dbReference>
<keyword evidence="5" id="KW-0479">Metal-binding</keyword>
<organism evidence="13 14">
    <name type="scientific">Paenibacillus spongiae</name>
    <dbReference type="NCBI Taxonomy" id="2909671"/>
    <lineage>
        <taxon>Bacteria</taxon>
        <taxon>Bacillati</taxon>
        <taxon>Bacillota</taxon>
        <taxon>Bacilli</taxon>
        <taxon>Bacillales</taxon>
        <taxon>Paenibacillaceae</taxon>
        <taxon>Paenibacillus</taxon>
    </lineage>
</organism>
<dbReference type="CDD" id="cd05398">
    <property type="entry name" value="NT_ClassII-CCAase"/>
    <property type="match status" value="1"/>
</dbReference>
<dbReference type="Gene3D" id="1.10.3090.10">
    <property type="entry name" value="cca-adding enzyme, domain 2"/>
    <property type="match status" value="1"/>
</dbReference>
<evidence type="ECO:0000256" key="7">
    <source>
        <dbReference type="ARBA" id="ARBA00022842"/>
    </source>
</evidence>
<dbReference type="RefSeq" id="WP_258388479.1">
    <property type="nucleotide sequence ID" value="NZ_CP091430.1"/>
</dbReference>
<accession>A0ABY5SIC6</accession>
<evidence type="ECO:0000313" key="13">
    <source>
        <dbReference type="EMBL" id="UVI32425.1"/>
    </source>
</evidence>
<evidence type="ECO:0000256" key="3">
    <source>
        <dbReference type="ARBA" id="ARBA00022694"/>
    </source>
</evidence>
<comment type="similarity">
    <text evidence="9">Belongs to the tRNA nucleotidyltransferase/poly(A) polymerase family.</text>
</comment>
<evidence type="ECO:0000256" key="8">
    <source>
        <dbReference type="ARBA" id="ARBA00022884"/>
    </source>
</evidence>
<dbReference type="InterPro" id="IPR002646">
    <property type="entry name" value="PolA_pol_head_dom"/>
</dbReference>
<evidence type="ECO:0000259" key="12">
    <source>
        <dbReference type="Pfam" id="PF13735"/>
    </source>
</evidence>
<gene>
    <name evidence="13" type="ORF">L1F29_11640</name>
</gene>
<dbReference type="Pfam" id="PF12627">
    <property type="entry name" value="PolyA_pol_RNAbd"/>
    <property type="match status" value="1"/>
</dbReference>
<dbReference type="EC" id="2.7.7.72" evidence="13"/>
<evidence type="ECO:0000256" key="2">
    <source>
        <dbReference type="ARBA" id="ARBA00022679"/>
    </source>
</evidence>
<protein>
    <submittedName>
        <fullName evidence="13">CCA tRNA nucleotidyltransferase</fullName>
        <ecNumber evidence="13">2.7.7.72</ecNumber>
    </submittedName>
</protein>
<dbReference type="InterPro" id="IPR032810">
    <property type="entry name" value="CCA-adding_enz_C"/>
</dbReference>
<proteinExistence type="inferred from homology"/>
<keyword evidence="3" id="KW-0819">tRNA processing</keyword>
<dbReference type="SUPFAM" id="SSF81301">
    <property type="entry name" value="Nucleotidyltransferase"/>
    <property type="match status" value="1"/>
</dbReference>
<dbReference type="Pfam" id="PF13735">
    <property type="entry name" value="tRNA_NucTran2_2"/>
    <property type="match status" value="1"/>
</dbReference>
<dbReference type="PANTHER" id="PTHR46173">
    <property type="entry name" value="CCA TRNA NUCLEOTIDYLTRANSFERASE 1, MITOCHONDRIAL"/>
    <property type="match status" value="1"/>
</dbReference>
<evidence type="ECO:0000313" key="14">
    <source>
        <dbReference type="Proteomes" id="UP001057877"/>
    </source>
</evidence>
<dbReference type="InterPro" id="IPR043519">
    <property type="entry name" value="NT_sf"/>
</dbReference>
<keyword evidence="6" id="KW-0547">Nucleotide-binding</keyword>
<comment type="cofactor">
    <cofactor evidence="1">
        <name>Mg(2+)</name>
        <dbReference type="ChEBI" id="CHEBI:18420"/>
    </cofactor>
</comment>
<evidence type="ECO:0000256" key="5">
    <source>
        <dbReference type="ARBA" id="ARBA00022723"/>
    </source>
</evidence>
<dbReference type="Gene3D" id="1.10.246.80">
    <property type="match status" value="1"/>
</dbReference>
<evidence type="ECO:0000256" key="4">
    <source>
        <dbReference type="ARBA" id="ARBA00022695"/>
    </source>
</evidence>
<dbReference type="GO" id="GO:0004810">
    <property type="term" value="F:CCA tRNA nucleotidyltransferase activity"/>
    <property type="evidence" value="ECO:0007669"/>
    <property type="project" value="UniProtKB-EC"/>
</dbReference>
<dbReference type="SUPFAM" id="SSF81891">
    <property type="entry name" value="Poly A polymerase C-terminal region-like"/>
    <property type="match status" value="1"/>
</dbReference>
<reference evidence="13" key="1">
    <citation type="submission" date="2022-01" db="EMBL/GenBank/DDBJ databases">
        <title>Paenibacillus spongiae sp. nov., isolated from marine sponge.</title>
        <authorList>
            <person name="Li Z."/>
            <person name="Zhang M."/>
        </authorList>
    </citation>
    <scope>NUCLEOTIDE SEQUENCE</scope>
    <source>
        <strain evidence="13">PHS-Z3</strain>
    </source>
</reference>
<feature type="domain" description="Poly A polymerase head" evidence="10">
    <location>
        <begin position="26"/>
        <end position="144"/>
    </location>
</feature>
<evidence type="ECO:0000256" key="6">
    <source>
        <dbReference type="ARBA" id="ARBA00022741"/>
    </source>
</evidence>